<evidence type="ECO:0000313" key="7">
    <source>
        <dbReference type="Proteomes" id="UP000569914"/>
    </source>
</evidence>
<evidence type="ECO:0000259" key="5">
    <source>
        <dbReference type="PROSITE" id="PS50977"/>
    </source>
</evidence>
<dbReference type="PRINTS" id="PR00455">
    <property type="entry name" value="HTHTETR"/>
</dbReference>
<evidence type="ECO:0000256" key="4">
    <source>
        <dbReference type="PROSITE-ProRule" id="PRU00335"/>
    </source>
</evidence>
<keyword evidence="3" id="KW-0804">Transcription</keyword>
<reference evidence="6 7" key="1">
    <citation type="submission" date="2020-07" db="EMBL/GenBank/DDBJ databases">
        <title>Sequencing the genomes of 1000 actinobacteria strains.</title>
        <authorList>
            <person name="Klenk H.-P."/>
        </authorList>
    </citation>
    <scope>NUCLEOTIDE SEQUENCE [LARGE SCALE GENOMIC DNA]</scope>
    <source>
        <strain evidence="6 7">DSM 22083</strain>
    </source>
</reference>
<dbReference type="InterPro" id="IPR001647">
    <property type="entry name" value="HTH_TetR"/>
</dbReference>
<evidence type="ECO:0000256" key="3">
    <source>
        <dbReference type="ARBA" id="ARBA00023163"/>
    </source>
</evidence>
<keyword evidence="1" id="KW-0805">Transcription regulation</keyword>
<comment type="caution">
    <text evidence="6">The sequence shown here is derived from an EMBL/GenBank/DDBJ whole genome shotgun (WGS) entry which is preliminary data.</text>
</comment>
<keyword evidence="7" id="KW-1185">Reference proteome</keyword>
<dbReference type="AlphaFoldDB" id="A0A7Y9I7E3"/>
<dbReference type="Gene3D" id="1.10.357.10">
    <property type="entry name" value="Tetracycline Repressor, domain 2"/>
    <property type="match status" value="1"/>
</dbReference>
<organism evidence="6 7">
    <name type="scientific">Microlunatus parietis</name>
    <dbReference type="NCBI Taxonomy" id="682979"/>
    <lineage>
        <taxon>Bacteria</taxon>
        <taxon>Bacillati</taxon>
        <taxon>Actinomycetota</taxon>
        <taxon>Actinomycetes</taxon>
        <taxon>Propionibacteriales</taxon>
        <taxon>Propionibacteriaceae</taxon>
        <taxon>Microlunatus</taxon>
    </lineage>
</organism>
<gene>
    <name evidence="6" type="ORF">BKA15_002463</name>
</gene>
<proteinExistence type="predicted"/>
<sequence length="198" mass="22017">MTDQTAAATKPRKLRADAQRNYDALVAVARQAFGERGAEASLDDIAKRAGVGPGTLYRHFPTRDHLYRAVLEDWQEDVRADGERLVRLADEDPERALHEWARNHYRHKSFFRGLHARLLADADDDDKSVLFSCKTVLGEAAEGVLDRAKEAGLVRPEISFRMVSQLLSGIGMVDEQVPGGVDVEAQLDIVLSGIRPRT</sequence>
<dbReference type="SUPFAM" id="SSF48498">
    <property type="entry name" value="Tetracyclin repressor-like, C-terminal domain"/>
    <property type="match status" value="1"/>
</dbReference>
<evidence type="ECO:0000256" key="2">
    <source>
        <dbReference type="ARBA" id="ARBA00023125"/>
    </source>
</evidence>
<accession>A0A7Y9I7E3</accession>
<name>A0A7Y9I7E3_9ACTN</name>
<dbReference type="GO" id="GO:0003700">
    <property type="term" value="F:DNA-binding transcription factor activity"/>
    <property type="evidence" value="ECO:0007669"/>
    <property type="project" value="TreeGrafter"/>
</dbReference>
<feature type="DNA-binding region" description="H-T-H motif" evidence="4">
    <location>
        <begin position="41"/>
        <end position="60"/>
    </location>
</feature>
<dbReference type="RefSeq" id="WP_312878974.1">
    <property type="nucleotide sequence ID" value="NZ_JACCBU010000001.1"/>
</dbReference>
<feature type="domain" description="HTH tetR-type" evidence="5">
    <location>
        <begin position="19"/>
        <end position="78"/>
    </location>
</feature>
<dbReference type="PANTHER" id="PTHR30055:SF234">
    <property type="entry name" value="HTH-TYPE TRANSCRIPTIONAL REGULATOR BETI"/>
    <property type="match status" value="1"/>
</dbReference>
<dbReference type="InterPro" id="IPR049445">
    <property type="entry name" value="TetR_SbtR-like_C"/>
</dbReference>
<dbReference type="PROSITE" id="PS50977">
    <property type="entry name" value="HTH_TETR_2"/>
    <property type="match status" value="1"/>
</dbReference>
<dbReference type="EMBL" id="JACCBU010000001">
    <property type="protein sequence ID" value="NYE71134.1"/>
    <property type="molecule type" value="Genomic_DNA"/>
</dbReference>
<dbReference type="PANTHER" id="PTHR30055">
    <property type="entry name" value="HTH-TYPE TRANSCRIPTIONAL REGULATOR RUTR"/>
    <property type="match status" value="1"/>
</dbReference>
<dbReference type="InterPro" id="IPR050109">
    <property type="entry name" value="HTH-type_TetR-like_transc_reg"/>
</dbReference>
<dbReference type="Proteomes" id="UP000569914">
    <property type="component" value="Unassembled WGS sequence"/>
</dbReference>
<keyword evidence="2 4" id="KW-0238">DNA-binding</keyword>
<protein>
    <submittedName>
        <fullName evidence="6">AcrR family transcriptional regulator</fullName>
    </submittedName>
</protein>
<evidence type="ECO:0000313" key="6">
    <source>
        <dbReference type="EMBL" id="NYE71134.1"/>
    </source>
</evidence>
<dbReference type="GO" id="GO:0000976">
    <property type="term" value="F:transcription cis-regulatory region binding"/>
    <property type="evidence" value="ECO:0007669"/>
    <property type="project" value="TreeGrafter"/>
</dbReference>
<evidence type="ECO:0000256" key="1">
    <source>
        <dbReference type="ARBA" id="ARBA00023015"/>
    </source>
</evidence>
<dbReference type="InterPro" id="IPR036271">
    <property type="entry name" value="Tet_transcr_reg_TetR-rel_C_sf"/>
</dbReference>
<dbReference type="SUPFAM" id="SSF46689">
    <property type="entry name" value="Homeodomain-like"/>
    <property type="match status" value="1"/>
</dbReference>
<dbReference type="Pfam" id="PF21597">
    <property type="entry name" value="TetR_C_43"/>
    <property type="match status" value="1"/>
</dbReference>
<dbReference type="Pfam" id="PF00440">
    <property type="entry name" value="TetR_N"/>
    <property type="match status" value="1"/>
</dbReference>
<dbReference type="InterPro" id="IPR009057">
    <property type="entry name" value="Homeodomain-like_sf"/>
</dbReference>